<evidence type="ECO:0000259" key="4">
    <source>
        <dbReference type="PROSITE" id="PS50103"/>
    </source>
</evidence>
<dbReference type="AlphaFoldDB" id="A0A811UMY6"/>
<feature type="region of interest" description="Disordered" evidence="3">
    <location>
        <begin position="1182"/>
        <end position="1229"/>
    </location>
</feature>
<feature type="domain" description="C3H1-type" evidence="4">
    <location>
        <begin position="1233"/>
        <end position="1260"/>
    </location>
</feature>
<feature type="compositionally biased region" description="Gly residues" evidence="3">
    <location>
        <begin position="1217"/>
        <end position="1229"/>
    </location>
</feature>
<keyword evidence="1" id="KW-0539">Nucleus</keyword>
<gene>
    <name evidence="6" type="ORF">CCAP1982_LOCUS8683</name>
</gene>
<dbReference type="PROSITE" id="PS51319">
    <property type="entry name" value="TFIIS_N"/>
    <property type="match status" value="1"/>
</dbReference>
<dbReference type="Pfam" id="PF08711">
    <property type="entry name" value="Med26"/>
    <property type="match status" value="1"/>
</dbReference>
<evidence type="ECO:0000313" key="7">
    <source>
        <dbReference type="Proteomes" id="UP000606786"/>
    </source>
</evidence>
<evidence type="ECO:0000256" key="3">
    <source>
        <dbReference type="SAM" id="MobiDB-lite"/>
    </source>
</evidence>
<comment type="caution">
    <text evidence="6">The sequence shown here is derived from an EMBL/GenBank/DDBJ whole genome shotgun (WGS) entry which is preliminary data.</text>
</comment>
<evidence type="ECO:0000256" key="1">
    <source>
        <dbReference type="PROSITE-ProRule" id="PRU00649"/>
    </source>
</evidence>
<name>A0A811UMY6_CERCA</name>
<feature type="region of interest" description="Disordered" evidence="3">
    <location>
        <begin position="270"/>
        <end position="674"/>
    </location>
</feature>
<sequence length="1263" mass="137459">MPRIVPLQLLKCLKVLLDDNGGILSIGEVKRIAGLMNRYSKKLVSKCIYVQILKVTKTELLGEFMGVGGWSLVYNWLNDAIRAMNWPLVQEILELLLLCPVDVDRLKINSAPKLVKGLCRDGGNEGVRILAKRLVEQWLKVVTENTASTQAETAQQPTVPGTASTTYTGTTPPAIQSTTVVRQENKMTPNCTEPSKVKSPMVIRRQSSNTSDEDPLADVADVQPQPASYAPTAAQKKASEAGLVFKLVYKDGQQVLTKVPKTVQVATVVEQEEQEETANAPDESQNTDREVEQETEVNGDAEAESASADDQEVEEETDGHTHSAVIDEEEDTRMSIDKRDKDSESSADDDTLITPDNKKVISAEQSTSSRKKSVDTESEKSVSRERKSSKDSKENKNKDKEHRSEKDKDKDRKSSSSSSSHKSSSHKSKSSSSSKSKSSSSSSSSSHRSSSDKHRSDKDRSSSGKDKDRKDGSSSSSSSSKHRSSTSSSKSSSSSSSKDKHRDKDKDKLANTSSYSHKKDKEREKETQIEKDKEISSKSSPSTTEKLGRIPKKPKDESESDSPKPTSITIPSKKASMSIEIRRDSEKTKTVKTYKSQFRSHGLTEEAPPPPSRKGLKKPVSSVSAPGTVIPTSLPSSLKRPSPPPSSSDSPTQKKSKIDINNLTVANEKPGAIKLIAPKKIQTLVETNLFSDALSAATGPKKVTKRKRPTTPGPGPNKDDPATPTSPDAPKVTPLKFYQDTLDEPKSDDKSDKENDGKENASNKTEDGEAADKDNSTEDDDDIPLKKVKEDIEQKVLQEQKTADESADAAAASTVSGSVDITGSDAEEDVATKTADEEPEARKAPGPGCGPNGPPGVLMLHRRKGPKKKLTWRPQEQLEQIRYFELDETERVNVTKAQSFMDMKNLERFGERDAINIARRNFTHDDNMRPQMEWRPLIEVDGVPPHPNGNQSKQRKVQAEREQTTLRALYFSLSMIPDSPAEAELEPHFAVDIPVIPLEDITGNPDAVSDYTNMPWPEPKSSPKSPEINLPATGKLPPNAQMNTLPPNNLNPYPGFMPQYPGAPAPNNMLQQQMQMPRPPVAAAAASPQAHPAWQAGNFNGNLGLGPMVGAPAVQQQNMMGPFGPNAGNPQWQMHAGGGGGGGVQYGPGQGPFNNAPNFGPLGLMASRVLPNMTPPSPFERNNMNNNHHNNNNAQRNNGGGWRTGSNFQDNNNGGNWRSGGGGPNRGNIGGNNSNSGMCKAFMRGHCRLGKSCKFIHPKSKRI</sequence>
<dbReference type="PROSITE" id="PS50103">
    <property type="entry name" value="ZF_C3H1"/>
    <property type="match status" value="1"/>
</dbReference>
<feature type="compositionally biased region" description="Basic and acidic residues" evidence="3">
    <location>
        <begin position="783"/>
        <end position="804"/>
    </location>
</feature>
<reference evidence="6" key="1">
    <citation type="submission" date="2020-11" db="EMBL/GenBank/DDBJ databases">
        <authorList>
            <person name="Whitehead M."/>
        </authorList>
    </citation>
    <scope>NUCLEOTIDE SEQUENCE</scope>
    <source>
        <strain evidence="6">EGII</strain>
    </source>
</reference>
<feature type="compositionally biased region" description="Polar residues" evidence="3">
    <location>
        <begin position="175"/>
        <end position="193"/>
    </location>
</feature>
<feature type="region of interest" description="Disordered" evidence="3">
    <location>
        <begin position="691"/>
        <end position="854"/>
    </location>
</feature>
<keyword evidence="2" id="KW-0479">Metal-binding</keyword>
<comment type="subcellular location">
    <subcellularLocation>
        <location evidence="1">Nucleus</location>
    </subcellularLocation>
</comment>
<dbReference type="GO" id="GO:0000785">
    <property type="term" value="C:chromatin"/>
    <property type="evidence" value="ECO:0007669"/>
    <property type="project" value="TreeGrafter"/>
</dbReference>
<accession>A0A811UMY6</accession>
<dbReference type="SUPFAM" id="SSF47676">
    <property type="entry name" value="Conserved domain common to transcription factors TFIIS, elongin A, CRSP70"/>
    <property type="match status" value="1"/>
</dbReference>
<feature type="region of interest" description="Disordered" evidence="3">
    <location>
        <begin position="149"/>
        <end position="218"/>
    </location>
</feature>
<feature type="compositionally biased region" description="Basic and acidic residues" evidence="3">
    <location>
        <begin position="830"/>
        <end position="843"/>
    </location>
</feature>
<dbReference type="Proteomes" id="UP000606786">
    <property type="component" value="Unassembled WGS sequence"/>
</dbReference>
<feature type="compositionally biased region" description="Low complexity" evidence="3">
    <location>
        <begin position="157"/>
        <end position="174"/>
    </location>
</feature>
<dbReference type="GO" id="GO:0008157">
    <property type="term" value="F:protein phosphatase 1 binding"/>
    <property type="evidence" value="ECO:0007669"/>
    <property type="project" value="TreeGrafter"/>
</dbReference>
<feature type="zinc finger region" description="C3H1-type" evidence="2">
    <location>
        <begin position="1233"/>
        <end position="1260"/>
    </location>
</feature>
<proteinExistence type="predicted"/>
<dbReference type="InterPro" id="IPR000571">
    <property type="entry name" value="Znf_CCCH"/>
</dbReference>
<dbReference type="EMBL" id="CAJHJT010000012">
    <property type="protein sequence ID" value="CAD7000190.1"/>
    <property type="molecule type" value="Genomic_DNA"/>
</dbReference>
<feature type="compositionally biased region" description="Low complexity" evidence="3">
    <location>
        <begin position="631"/>
        <end position="640"/>
    </location>
</feature>
<feature type="compositionally biased region" description="Basic and acidic residues" evidence="3">
    <location>
        <begin position="449"/>
        <end position="472"/>
    </location>
</feature>
<dbReference type="GO" id="GO:0008270">
    <property type="term" value="F:zinc ion binding"/>
    <property type="evidence" value="ECO:0007669"/>
    <property type="project" value="UniProtKB-KW"/>
</dbReference>
<dbReference type="PANTHER" id="PTHR46557:SF1">
    <property type="entry name" value="SERINE_THREONINE-PROTEIN PHOSPHATASE 1 REGULATORY SUBUNIT 10"/>
    <property type="match status" value="1"/>
</dbReference>
<dbReference type="PANTHER" id="PTHR46557">
    <property type="entry name" value="SERINE/THREONINE-PROTEIN PHOSPHATASE 1 REGULATORY SUBUNIT 10-RELATED"/>
    <property type="match status" value="1"/>
</dbReference>
<feature type="compositionally biased region" description="Low complexity" evidence="3">
    <location>
        <begin position="1182"/>
        <end position="1197"/>
    </location>
</feature>
<organism evidence="6 7">
    <name type="scientific">Ceratitis capitata</name>
    <name type="common">Mediterranean fruit fly</name>
    <name type="synonym">Tephritis capitata</name>
    <dbReference type="NCBI Taxonomy" id="7213"/>
    <lineage>
        <taxon>Eukaryota</taxon>
        <taxon>Metazoa</taxon>
        <taxon>Ecdysozoa</taxon>
        <taxon>Arthropoda</taxon>
        <taxon>Hexapoda</taxon>
        <taxon>Insecta</taxon>
        <taxon>Pterygota</taxon>
        <taxon>Neoptera</taxon>
        <taxon>Endopterygota</taxon>
        <taxon>Diptera</taxon>
        <taxon>Brachycera</taxon>
        <taxon>Muscomorpha</taxon>
        <taxon>Tephritoidea</taxon>
        <taxon>Tephritidae</taxon>
        <taxon>Ceratitis</taxon>
        <taxon>Ceratitis</taxon>
    </lineage>
</organism>
<dbReference type="GO" id="GO:0072357">
    <property type="term" value="C:PTW/PP1 phosphatase complex"/>
    <property type="evidence" value="ECO:0007669"/>
    <property type="project" value="TreeGrafter"/>
</dbReference>
<feature type="compositionally biased region" description="Basic and acidic residues" evidence="3">
    <location>
        <begin position="332"/>
        <end position="344"/>
    </location>
</feature>
<dbReference type="OrthoDB" id="2138378at2759"/>
<dbReference type="SMART" id="SM00356">
    <property type="entry name" value="ZnF_C3H1"/>
    <property type="match status" value="1"/>
</dbReference>
<feature type="compositionally biased region" description="Basic and acidic residues" evidence="3">
    <location>
        <begin position="580"/>
        <end position="589"/>
    </location>
</feature>
<feature type="domain" description="TFIIS N-terminal" evidence="5">
    <location>
        <begin position="71"/>
        <end position="145"/>
    </location>
</feature>
<evidence type="ECO:0000313" key="6">
    <source>
        <dbReference type="EMBL" id="CAD7000190.1"/>
    </source>
</evidence>
<dbReference type="InterPro" id="IPR017923">
    <property type="entry name" value="TFIIS_N"/>
</dbReference>
<feature type="compositionally biased region" description="Low complexity" evidence="3">
    <location>
        <begin position="430"/>
        <end position="448"/>
    </location>
</feature>
<keyword evidence="2" id="KW-0862">Zinc</keyword>
<evidence type="ECO:0000259" key="5">
    <source>
        <dbReference type="PROSITE" id="PS51319"/>
    </source>
</evidence>
<dbReference type="Gene3D" id="4.10.1000.10">
    <property type="entry name" value="Zinc finger, CCCH-type"/>
    <property type="match status" value="1"/>
</dbReference>
<feature type="compositionally biased region" description="Acidic residues" evidence="3">
    <location>
        <begin position="293"/>
        <end position="317"/>
    </location>
</feature>
<keyword evidence="2" id="KW-0863">Zinc-finger</keyword>
<dbReference type="InterPro" id="IPR035441">
    <property type="entry name" value="TFIIS/LEDGF_dom_sf"/>
</dbReference>
<feature type="compositionally biased region" description="Basic and acidic residues" evidence="3">
    <location>
        <begin position="517"/>
        <end position="536"/>
    </location>
</feature>
<keyword evidence="7" id="KW-1185">Reference proteome</keyword>
<feature type="compositionally biased region" description="Basic and acidic residues" evidence="3">
    <location>
        <begin position="497"/>
        <end position="509"/>
    </location>
</feature>
<dbReference type="GO" id="GO:0005634">
    <property type="term" value="C:nucleus"/>
    <property type="evidence" value="ECO:0007669"/>
    <property type="project" value="UniProtKB-SubCell"/>
</dbReference>
<feature type="compositionally biased region" description="Basic and acidic residues" evidence="3">
    <location>
        <begin position="743"/>
        <end position="776"/>
    </location>
</feature>
<feature type="compositionally biased region" description="Basic and acidic residues" evidence="3">
    <location>
        <begin position="372"/>
        <end position="414"/>
    </location>
</feature>
<evidence type="ECO:0000256" key="2">
    <source>
        <dbReference type="PROSITE-ProRule" id="PRU00723"/>
    </source>
</evidence>
<protein>
    <submittedName>
        <fullName evidence="6">(Mediterranean fruit fly) hypothetical protein</fullName>
    </submittedName>
</protein>
<feature type="compositionally biased region" description="Low complexity" evidence="3">
    <location>
        <begin position="473"/>
        <end position="496"/>
    </location>
</feature>
<dbReference type="Pfam" id="PF00642">
    <property type="entry name" value="zf-CCCH"/>
    <property type="match status" value="1"/>
</dbReference>